<feature type="compositionally biased region" description="Polar residues" evidence="1">
    <location>
        <begin position="621"/>
        <end position="631"/>
    </location>
</feature>
<keyword evidence="4" id="KW-1185">Reference proteome</keyword>
<feature type="region of interest" description="Disordered" evidence="1">
    <location>
        <begin position="555"/>
        <end position="588"/>
    </location>
</feature>
<comment type="caution">
    <text evidence="3">The sequence shown here is derived from an EMBL/GenBank/DDBJ whole genome shotgun (WGS) entry which is preliminary data.</text>
</comment>
<feature type="domain" description="DUF4806" evidence="2">
    <location>
        <begin position="379"/>
        <end position="448"/>
    </location>
</feature>
<dbReference type="PANTHER" id="PTHR34153:SF2">
    <property type="entry name" value="SI:CH211-262H13.3-RELATED"/>
    <property type="match status" value="1"/>
</dbReference>
<sequence>MDVNLTISLMRGQMGAVIEKAVNVAVETVLGEMIRVVGLKFEEIKREMTAKEKENENIRRMLETSRCQMKTMRKYIGVLAAKDPNNRLYQGDGDMAPSIGVHCRRGPTSTVSVCAKSPNPCPRPRGTEPAPVAGPSWLKQQMHLSKETLRSENHIADVHIEEIHGPSVHKVENSSPHLVDSQALLSETSDPIWGQNSLASETGHTDMPDSSVLSASMMVDEAVSSQTASTMTFGAPSLKIKQEEAEVEIVCVKDEPAEAGNVPRFEYSSADLHQQVGEPELGVSLDLPASFQALQSPGTSADHAIPPFISVDPSTSMSDMSPGSVENNQCTAVERAILESQGEMDWKINHLTALVQCLVGNKPFVPPLLIEDEDEDRLLPLMSMEDLDRLEQRLMDRGTMQKYVNRLSVSGGQTMKKTIWRICTKVFATNVAKQLNWCGRGDKRGIRKTNLGALIIDDDSQLSVAGVQKQVRPRRKDLNLYEEYKRSRTLRGRNTNRGRTTNRRRELEQTLPQALLADLVRERREKTRLRVARWRAKRKLQACLMASQAVQFSGAPVQSSPAQRGGLISTRRRGGATAQRGGLGMRRGLSETGTYNLLLQLGPSPNQAAATRGMNEGLMPSGSSPLSQHRTTAPRPTYQ</sequence>
<dbReference type="PANTHER" id="PTHR34153">
    <property type="entry name" value="SI:CH211-262H13.3-RELATED-RELATED"/>
    <property type="match status" value="1"/>
</dbReference>
<dbReference type="EMBL" id="QBIY01011906">
    <property type="protein sequence ID" value="RXN28047.1"/>
    <property type="molecule type" value="Genomic_DNA"/>
</dbReference>
<dbReference type="Pfam" id="PF16064">
    <property type="entry name" value="DUF4806"/>
    <property type="match status" value="1"/>
</dbReference>
<name>A0A498NE54_LABRO</name>
<reference evidence="3 4" key="1">
    <citation type="submission" date="2018-03" db="EMBL/GenBank/DDBJ databases">
        <title>Draft genome sequence of Rohu Carp (Labeo rohita).</title>
        <authorList>
            <person name="Das P."/>
            <person name="Kushwaha B."/>
            <person name="Joshi C.G."/>
            <person name="Kumar D."/>
            <person name="Nagpure N.S."/>
            <person name="Sahoo L."/>
            <person name="Das S.P."/>
            <person name="Bit A."/>
            <person name="Patnaik S."/>
            <person name="Meher P.K."/>
            <person name="Jayasankar P."/>
            <person name="Koringa P.G."/>
            <person name="Patel N.V."/>
            <person name="Hinsu A.T."/>
            <person name="Kumar R."/>
            <person name="Pandey M."/>
            <person name="Agarwal S."/>
            <person name="Srivastava S."/>
            <person name="Singh M."/>
            <person name="Iquebal M.A."/>
            <person name="Jaiswal S."/>
            <person name="Angadi U.B."/>
            <person name="Kumar N."/>
            <person name="Raza M."/>
            <person name="Shah T.M."/>
            <person name="Rai A."/>
            <person name="Jena J.K."/>
        </authorList>
    </citation>
    <scope>NUCLEOTIDE SEQUENCE [LARGE SCALE GENOMIC DNA]</scope>
    <source>
        <strain evidence="3">DASCIFA01</strain>
        <tissue evidence="3">Testis</tissue>
    </source>
</reference>
<feature type="region of interest" description="Disordered" evidence="1">
    <location>
        <begin position="604"/>
        <end position="639"/>
    </location>
</feature>
<evidence type="ECO:0000256" key="1">
    <source>
        <dbReference type="SAM" id="MobiDB-lite"/>
    </source>
</evidence>
<organism evidence="3 4">
    <name type="scientific">Labeo rohita</name>
    <name type="common">Indian major carp</name>
    <name type="synonym">Cyprinus rohita</name>
    <dbReference type="NCBI Taxonomy" id="84645"/>
    <lineage>
        <taxon>Eukaryota</taxon>
        <taxon>Metazoa</taxon>
        <taxon>Chordata</taxon>
        <taxon>Craniata</taxon>
        <taxon>Vertebrata</taxon>
        <taxon>Euteleostomi</taxon>
        <taxon>Actinopterygii</taxon>
        <taxon>Neopterygii</taxon>
        <taxon>Teleostei</taxon>
        <taxon>Ostariophysi</taxon>
        <taxon>Cypriniformes</taxon>
        <taxon>Cyprinidae</taxon>
        <taxon>Labeoninae</taxon>
        <taxon>Labeonini</taxon>
        <taxon>Labeo</taxon>
    </lineage>
</organism>
<evidence type="ECO:0000259" key="2">
    <source>
        <dbReference type="Pfam" id="PF16064"/>
    </source>
</evidence>
<dbReference type="InterPro" id="IPR032071">
    <property type="entry name" value="DUF4806"/>
</dbReference>
<evidence type="ECO:0000313" key="4">
    <source>
        <dbReference type="Proteomes" id="UP000290572"/>
    </source>
</evidence>
<evidence type="ECO:0000313" key="3">
    <source>
        <dbReference type="EMBL" id="RXN28047.1"/>
    </source>
</evidence>
<proteinExistence type="predicted"/>
<dbReference type="Proteomes" id="UP000290572">
    <property type="component" value="Unassembled WGS sequence"/>
</dbReference>
<accession>A0A498NE54</accession>
<protein>
    <recommendedName>
        <fullName evidence="2">DUF4806 domain-containing protein</fullName>
    </recommendedName>
</protein>
<gene>
    <name evidence="3" type="ORF">ROHU_019552</name>
</gene>
<dbReference type="STRING" id="84645.A0A498NE54"/>
<dbReference type="AlphaFoldDB" id="A0A498NE54"/>